<keyword evidence="2" id="KW-0732">Signal</keyword>
<protein>
    <submittedName>
        <fullName evidence="3">Uncharacterized protein</fullName>
    </submittedName>
</protein>
<evidence type="ECO:0000256" key="2">
    <source>
        <dbReference type="SAM" id="SignalP"/>
    </source>
</evidence>
<sequence length="276" mass="31285">MRHLSILSFLLFSFLVSCSTSTTEETNGPNTESKENITEATSPKKHSNENVFVASVEEAHQRAAFLTKKAIQFDILLSFGGKERLNGTILVTTDSRQAVTTYKNGEKLYYNEDNVYHAPTMENAKRARFNAYTWPYFALFPYKLSDPGTNWSAYEQTSLNEKEYLSQKLSFDAGTGDDPGDWYIVYADKETHLIDVAAYIVTAGKTQAEAEEDPHAIQYKDYTMVDGIPIPQRWIFWEWRKEGGLTKELGSAAISNIKFVEADEKTFVAPDNFTEL</sequence>
<feature type="region of interest" description="Disordered" evidence="1">
    <location>
        <begin position="21"/>
        <end position="44"/>
    </location>
</feature>
<organism evidence="3">
    <name type="scientific">uncultured Aureispira sp</name>
    <dbReference type="NCBI Taxonomy" id="1331704"/>
    <lineage>
        <taxon>Bacteria</taxon>
        <taxon>Pseudomonadati</taxon>
        <taxon>Bacteroidota</taxon>
        <taxon>Saprospiria</taxon>
        <taxon>Saprospirales</taxon>
        <taxon>Saprospiraceae</taxon>
        <taxon>Aureispira</taxon>
        <taxon>environmental samples</taxon>
    </lineage>
</organism>
<feature type="signal peptide" evidence="2">
    <location>
        <begin position="1"/>
        <end position="22"/>
    </location>
</feature>
<dbReference type="AlphaFoldDB" id="A0A6S6SKS0"/>
<reference evidence="3" key="1">
    <citation type="submission" date="2020-01" db="EMBL/GenBank/DDBJ databases">
        <authorList>
            <person name="Meier V. D."/>
            <person name="Meier V D."/>
        </authorList>
    </citation>
    <scope>NUCLEOTIDE SEQUENCE</scope>
    <source>
        <strain evidence="3">HLG_WM_MAG_10</strain>
    </source>
</reference>
<evidence type="ECO:0000313" key="3">
    <source>
        <dbReference type="EMBL" id="CAA6803932.1"/>
    </source>
</evidence>
<dbReference type="EMBL" id="CACVAQ010000093">
    <property type="protein sequence ID" value="CAA6803932.1"/>
    <property type="molecule type" value="Genomic_DNA"/>
</dbReference>
<dbReference type="Pfam" id="PF20113">
    <property type="entry name" value="DUF6503"/>
    <property type="match status" value="1"/>
</dbReference>
<evidence type="ECO:0000256" key="1">
    <source>
        <dbReference type="SAM" id="MobiDB-lite"/>
    </source>
</evidence>
<dbReference type="PROSITE" id="PS51257">
    <property type="entry name" value="PROKAR_LIPOPROTEIN"/>
    <property type="match status" value="1"/>
</dbReference>
<proteinExistence type="predicted"/>
<accession>A0A6S6SKS0</accession>
<dbReference type="InterPro" id="IPR045444">
    <property type="entry name" value="DUF6503"/>
</dbReference>
<name>A0A6S6SKS0_9BACT</name>
<feature type="chain" id="PRO_5027614041" evidence="2">
    <location>
        <begin position="23"/>
        <end position="276"/>
    </location>
</feature>
<gene>
    <name evidence="3" type="ORF">HELGO_WM33064</name>
</gene>